<dbReference type="PANTHER" id="PTHR43128">
    <property type="entry name" value="L-2-HYDROXYCARBOXYLATE DEHYDROGENASE (NAD(P)(+))"/>
    <property type="match status" value="1"/>
</dbReference>
<comment type="catalytic activity">
    <reaction evidence="6">
        <text>(S)-lactate + NAD(+) = pyruvate + NADH + H(+)</text>
        <dbReference type="Rhea" id="RHEA:23444"/>
        <dbReference type="ChEBI" id="CHEBI:15361"/>
        <dbReference type="ChEBI" id="CHEBI:15378"/>
        <dbReference type="ChEBI" id="CHEBI:16651"/>
        <dbReference type="ChEBI" id="CHEBI:57540"/>
        <dbReference type="ChEBI" id="CHEBI:57945"/>
        <dbReference type="EC" id="1.1.1.27"/>
    </reaction>
</comment>
<evidence type="ECO:0000259" key="11">
    <source>
        <dbReference type="Pfam" id="PF00056"/>
    </source>
</evidence>
<dbReference type="Gene3D" id="3.90.110.10">
    <property type="entry name" value="Lactate dehydrogenase/glycoside hydrolase, family 4, C-terminal"/>
    <property type="match status" value="1"/>
</dbReference>
<feature type="active site" description="Proton acceptor" evidence="8">
    <location>
        <position position="180"/>
    </location>
</feature>
<evidence type="ECO:0000256" key="3">
    <source>
        <dbReference type="ARBA" id="ARBA00012967"/>
    </source>
</evidence>
<dbReference type="Pfam" id="PF02866">
    <property type="entry name" value="Ldh_1_C"/>
    <property type="match status" value="1"/>
</dbReference>
<dbReference type="AlphaFoldDB" id="A0A1H0UCY3"/>
<dbReference type="EMBL" id="FNJQ01000031">
    <property type="protein sequence ID" value="SDP64034.1"/>
    <property type="molecule type" value="Genomic_DNA"/>
</dbReference>
<name>A0A1H0UCY3_SELRU</name>
<dbReference type="SUPFAM" id="SSF51735">
    <property type="entry name" value="NAD(P)-binding Rossmann-fold domains"/>
    <property type="match status" value="1"/>
</dbReference>
<sequence length="319" mass="34437">MFKPHKLAIIGLGHVGSAVLARAIACQLAADIACIDIKPGVAHGEALDAVHSLSCSYVPGIHVHSGGFEECADADVIICDAGPSILPGQKMDRLTLAKENITVIRDVMKEVTKYTREAVFIMITNPLDITTYVAATEFGYPLGRLFGTGTTLETMRLKSIIGRHYHVDASDVQGYMLGEHGNSAFPAWSTVNIGGVPLDSLDEFYDHEKELNREEIAQEVVNTAYDVLQSKGWTNTGIAMGACRLAKAVLFDEHAVLPVSMPFNGEYGLNEVALSLPSIIGKNGVEKRIPLHLPSAELELLQKSAESVKAVMRANKVID</sequence>
<feature type="domain" description="Lactate/malate dehydrogenase C-terminal" evidence="12">
    <location>
        <begin position="150"/>
        <end position="313"/>
    </location>
</feature>
<dbReference type="EC" id="1.1.1.27" evidence="3 7"/>
<dbReference type="Proteomes" id="UP000182412">
    <property type="component" value="Unassembled WGS sequence"/>
</dbReference>
<comment type="pathway">
    <text evidence="1">Fermentation; pyruvate fermentation to lactate; (S)-lactate from pyruvate: step 1/1.</text>
</comment>
<evidence type="ECO:0000256" key="10">
    <source>
        <dbReference type="RuleBase" id="RU003369"/>
    </source>
</evidence>
<evidence type="ECO:0000256" key="6">
    <source>
        <dbReference type="ARBA" id="ARBA00049258"/>
    </source>
</evidence>
<proteinExistence type="inferred from homology"/>
<dbReference type="Pfam" id="PF00056">
    <property type="entry name" value="Ldh_1_N"/>
    <property type="match status" value="1"/>
</dbReference>
<dbReference type="InterPro" id="IPR036291">
    <property type="entry name" value="NAD(P)-bd_dom_sf"/>
</dbReference>
<feature type="binding site" evidence="9">
    <location>
        <position position="100"/>
    </location>
    <ligand>
        <name>NAD(+)</name>
        <dbReference type="ChEBI" id="CHEBI:57540"/>
    </ligand>
</feature>
<organism evidence="13 14">
    <name type="scientific">Selenomonas ruminantium</name>
    <dbReference type="NCBI Taxonomy" id="971"/>
    <lineage>
        <taxon>Bacteria</taxon>
        <taxon>Bacillati</taxon>
        <taxon>Bacillota</taxon>
        <taxon>Negativicutes</taxon>
        <taxon>Selenomonadales</taxon>
        <taxon>Selenomonadaceae</taxon>
        <taxon>Selenomonas</taxon>
    </lineage>
</organism>
<dbReference type="SUPFAM" id="SSF56327">
    <property type="entry name" value="LDH C-terminal domain-like"/>
    <property type="match status" value="1"/>
</dbReference>
<dbReference type="GO" id="GO:0006089">
    <property type="term" value="P:lactate metabolic process"/>
    <property type="evidence" value="ECO:0007669"/>
    <property type="project" value="TreeGrafter"/>
</dbReference>
<evidence type="ECO:0000256" key="4">
    <source>
        <dbReference type="ARBA" id="ARBA00023002"/>
    </source>
</evidence>
<keyword evidence="5 9" id="KW-0520">NAD</keyword>
<dbReference type="InterPro" id="IPR022383">
    <property type="entry name" value="Lactate/malate_DH_C"/>
</dbReference>
<feature type="binding site" evidence="9">
    <location>
        <begin position="11"/>
        <end position="16"/>
    </location>
    <ligand>
        <name>NAD(+)</name>
        <dbReference type="ChEBI" id="CHEBI:57540"/>
    </ligand>
</feature>
<feature type="binding site" evidence="9">
    <location>
        <begin position="123"/>
        <end position="125"/>
    </location>
    <ligand>
        <name>NAD(+)</name>
        <dbReference type="ChEBI" id="CHEBI:57540"/>
    </ligand>
</feature>
<dbReference type="Gene3D" id="3.40.50.720">
    <property type="entry name" value="NAD(P)-binding Rossmann-like Domain"/>
    <property type="match status" value="1"/>
</dbReference>
<comment type="similarity">
    <text evidence="2">Belongs to the LDH/MDH superfamily. LDH family.</text>
</comment>
<keyword evidence="4 10" id="KW-0560">Oxidoreductase</keyword>
<dbReference type="InterPro" id="IPR018177">
    <property type="entry name" value="L-lactate_DH_AS"/>
</dbReference>
<evidence type="ECO:0000313" key="14">
    <source>
        <dbReference type="Proteomes" id="UP000182412"/>
    </source>
</evidence>
<feature type="domain" description="Lactate/malate dehydrogenase N-terminal" evidence="11">
    <location>
        <begin position="6"/>
        <end position="147"/>
    </location>
</feature>
<reference evidence="13 14" key="1">
    <citation type="submission" date="2016-10" db="EMBL/GenBank/DDBJ databases">
        <authorList>
            <person name="de Groot N.N."/>
        </authorList>
    </citation>
    <scope>NUCLEOTIDE SEQUENCE [LARGE SCALE GENOMIC DNA]</scope>
    <source>
        <strain evidence="13 14">S137</strain>
    </source>
</reference>
<dbReference type="InterPro" id="IPR011304">
    <property type="entry name" value="L-lactate_DH"/>
</dbReference>
<dbReference type="UniPathway" id="UPA00554">
    <property type="reaction ID" value="UER00611"/>
</dbReference>
<dbReference type="InterPro" id="IPR015955">
    <property type="entry name" value="Lactate_DH/Glyco_Ohase_4_C"/>
</dbReference>
<evidence type="ECO:0000313" key="13">
    <source>
        <dbReference type="EMBL" id="SDP64034.1"/>
    </source>
</evidence>
<dbReference type="RefSeq" id="WP_074573150.1">
    <property type="nucleotide sequence ID" value="NZ_FNJQ01000031.1"/>
</dbReference>
<dbReference type="InterPro" id="IPR001236">
    <property type="entry name" value="Lactate/malate_DH_N"/>
</dbReference>
<dbReference type="NCBIfam" id="TIGR01771">
    <property type="entry name" value="L-LDH-NAD"/>
    <property type="match status" value="1"/>
</dbReference>
<evidence type="ECO:0000256" key="1">
    <source>
        <dbReference type="ARBA" id="ARBA00004843"/>
    </source>
</evidence>
<dbReference type="PIRSF" id="PIRSF000102">
    <property type="entry name" value="Lac_mal_DH"/>
    <property type="match status" value="1"/>
</dbReference>
<dbReference type="InterPro" id="IPR001557">
    <property type="entry name" value="L-lactate/malate_DH"/>
</dbReference>
<dbReference type="PROSITE" id="PS00064">
    <property type="entry name" value="L_LDH"/>
    <property type="match status" value="1"/>
</dbReference>
<evidence type="ECO:0000259" key="12">
    <source>
        <dbReference type="Pfam" id="PF02866"/>
    </source>
</evidence>
<evidence type="ECO:0000256" key="2">
    <source>
        <dbReference type="ARBA" id="ARBA00006054"/>
    </source>
</evidence>
<evidence type="ECO:0000256" key="9">
    <source>
        <dbReference type="PIRSR" id="PIRSR000102-3"/>
    </source>
</evidence>
<dbReference type="GO" id="GO:0006096">
    <property type="term" value="P:glycolytic process"/>
    <property type="evidence" value="ECO:0007669"/>
    <property type="project" value="UniProtKB-UniRule"/>
</dbReference>
<dbReference type="PANTHER" id="PTHR43128:SF16">
    <property type="entry name" value="L-LACTATE DEHYDROGENASE"/>
    <property type="match status" value="1"/>
</dbReference>
<protein>
    <recommendedName>
        <fullName evidence="3 7">L-lactate dehydrogenase</fullName>
        <ecNumber evidence="3 7">1.1.1.27</ecNumber>
    </recommendedName>
</protein>
<evidence type="ECO:0000256" key="7">
    <source>
        <dbReference type="NCBIfam" id="TIGR01771"/>
    </source>
</evidence>
<dbReference type="GO" id="GO:0004459">
    <property type="term" value="F:L-lactate dehydrogenase (NAD+) activity"/>
    <property type="evidence" value="ECO:0007669"/>
    <property type="project" value="UniProtKB-UniRule"/>
</dbReference>
<feature type="binding site" evidence="9">
    <location>
        <position position="36"/>
    </location>
    <ligand>
        <name>NAD(+)</name>
        <dbReference type="ChEBI" id="CHEBI:57540"/>
    </ligand>
</feature>
<gene>
    <name evidence="13" type="ORF">SAMN05216366_1319</name>
</gene>
<dbReference type="PRINTS" id="PR00086">
    <property type="entry name" value="LLDHDRGNASE"/>
</dbReference>
<dbReference type="GO" id="GO:0005737">
    <property type="term" value="C:cytoplasm"/>
    <property type="evidence" value="ECO:0007669"/>
    <property type="project" value="UniProtKB-UniRule"/>
</dbReference>
<evidence type="ECO:0000256" key="8">
    <source>
        <dbReference type="PIRSR" id="PIRSR000102-1"/>
    </source>
</evidence>
<evidence type="ECO:0000256" key="5">
    <source>
        <dbReference type="ARBA" id="ARBA00023027"/>
    </source>
</evidence>
<accession>A0A1H0UCY3</accession>
<dbReference type="OrthoDB" id="9802969at2"/>